<name>A0A0H2SF39_9AGAM</name>
<protein>
    <submittedName>
        <fullName evidence="2">Uncharacterized protein</fullName>
    </submittedName>
</protein>
<evidence type="ECO:0000256" key="1">
    <source>
        <dbReference type="SAM" id="MobiDB-lite"/>
    </source>
</evidence>
<feature type="region of interest" description="Disordered" evidence="1">
    <location>
        <begin position="44"/>
        <end position="144"/>
    </location>
</feature>
<feature type="region of interest" description="Disordered" evidence="1">
    <location>
        <begin position="286"/>
        <end position="306"/>
    </location>
</feature>
<feature type="compositionally biased region" description="Low complexity" evidence="1">
    <location>
        <begin position="102"/>
        <end position="116"/>
    </location>
</feature>
<keyword evidence="3" id="KW-1185">Reference proteome</keyword>
<feature type="compositionally biased region" description="Polar residues" evidence="1">
    <location>
        <begin position="119"/>
        <end position="132"/>
    </location>
</feature>
<feature type="compositionally biased region" description="Basic and acidic residues" evidence="1">
    <location>
        <begin position="423"/>
        <end position="432"/>
    </location>
</feature>
<evidence type="ECO:0000313" key="2">
    <source>
        <dbReference type="EMBL" id="KLO15681.1"/>
    </source>
</evidence>
<reference evidence="2 3" key="1">
    <citation type="submission" date="2015-04" db="EMBL/GenBank/DDBJ databases">
        <title>Complete genome sequence of Schizopora paradoxa KUC8140, a cosmopolitan wood degrader in East Asia.</title>
        <authorList>
            <consortium name="DOE Joint Genome Institute"/>
            <person name="Min B."/>
            <person name="Park H."/>
            <person name="Jang Y."/>
            <person name="Kim J.-J."/>
            <person name="Kim K.H."/>
            <person name="Pangilinan J."/>
            <person name="Lipzen A."/>
            <person name="Riley R."/>
            <person name="Grigoriev I.V."/>
            <person name="Spatafora J.W."/>
            <person name="Choi I.-G."/>
        </authorList>
    </citation>
    <scope>NUCLEOTIDE SEQUENCE [LARGE SCALE GENOMIC DNA]</scope>
    <source>
        <strain evidence="2 3">KUC8140</strain>
    </source>
</reference>
<dbReference type="AlphaFoldDB" id="A0A0H2SF39"/>
<organism evidence="2 3">
    <name type="scientific">Schizopora paradoxa</name>
    <dbReference type="NCBI Taxonomy" id="27342"/>
    <lineage>
        <taxon>Eukaryota</taxon>
        <taxon>Fungi</taxon>
        <taxon>Dikarya</taxon>
        <taxon>Basidiomycota</taxon>
        <taxon>Agaricomycotina</taxon>
        <taxon>Agaricomycetes</taxon>
        <taxon>Hymenochaetales</taxon>
        <taxon>Schizoporaceae</taxon>
        <taxon>Schizopora</taxon>
    </lineage>
</organism>
<feature type="compositionally biased region" description="Acidic residues" evidence="1">
    <location>
        <begin position="289"/>
        <end position="304"/>
    </location>
</feature>
<dbReference type="InParanoid" id="A0A0H2SF39"/>
<dbReference type="EMBL" id="KQ085926">
    <property type="protein sequence ID" value="KLO15681.1"/>
    <property type="molecule type" value="Genomic_DNA"/>
</dbReference>
<accession>A0A0H2SF39</accession>
<proteinExistence type="predicted"/>
<gene>
    <name evidence="2" type="ORF">SCHPADRAFT_902193</name>
</gene>
<sequence length="526" mass="57167">MTNATNTSQQPRRRLSSRRGSLSAPDPFALNAELETQRATASRLTIFRAPLPPQPPADNRVSRRSSWGSNHSASSTGSAGRSPGRLSFAFSSFTPIHKPEGAGHAQGQGQPAAEPARPTSPSAHRQQPSQTVDRAGLYTGRPPSLSAQQICDLAVSSIAKSQSANPIPEGPTPSSGFHALADEQYLPFLERPSEVSALISTAPTSKIMKLLQQTFSVDARAPYDPKAPQEELNADPTKWTFANLCQYLQTIERETASDRDWVLKIRACVLGHSELLWSRLKEALGVPPELEEDDDEDDEDDEGPGEFYDYEREVWLEPILPGDHATCIASPVLRPESPMSYSGRESVGMESIGEGEEEEEGNGERGSSNADVEETEQRIQGLRISTPLLEVNPQMRPGGLSPLASDSSIRRSHSMSSSQDSLVLERRNDRVRALTGTGRARRSRQQEHGTGDSLFPSSFATLTMGPSLVANNPALRAGPRRRFRPGEPLGVRHLRQNNSLSGGWDTDGNDYALSLGSGSERSFAGR</sequence>
<dbReference type="OrthoDB" id="2591449at2759"/>
<feature type="region of interest" description="Disordered" evidence="1">
    <location>
        <begin position="1"/>
        <end position="30"/>
    </location>
</feature>
<feature type="compositionally biased region" description="Polar residues" evidence="1">
    <location>
        <begin position="64"/>
        <end position="79"/>
    </location>
</feature>
<dbReference type="Proteomes" id="UP000053477">
    <property type="component" value="Unassembled WGS sequence"/>
</dbReference>
<feature type="region of interest" description="Disordered" evidence="1">
    <location>
        <begin position="331"/>
        <end position="457"/>
    </location>
</feature>
<feature type="region of interest" description="Disordered" evidence="1">
    <location>
        <begin position="471"/>
        <end position="510"/>
    </location>
</feature>
<dbReference type="STRING" id="27342.A0A0H2SF39"/>
<evidence type="ECO:0000313" key="3">
    <source>
        <dbReference type="Proteomes" id="UP000053477"/>
    </source>
</evidence>